<keyword evidence="7 10" id="KW-0648">Protein biosynthesis</keyword>
<evidence type="ECO:0000256" key="6">
    <source>
        <dbReference type="ARBA" id="ARBA00022840"/>
    </source>
</evidence>
<dbReference type="InterPro" id="IPR033730">
    <property type="entry name" value="ProRS_core_prok"/>
</dbReference>
<comment type="caution">
    <text evidence="12">The sequence shown here is derived from an EMBL/GenBank/DDBJ whole genome shotgun (WGS) entry which is preliminary data.</text>
</comment>
<reference evidence="12 13" key="1">
    <citation type="submission" date="2024-11" db="EMBL/GenBank/DDBJ databases">
        <authorList>
            <person name="Kaparullina E.N."/>
            <person name="Delegan Y.A."/>
            <person name="Doronina N.V."/>
        </authorList>
    </citation>
    <scope>NUCLEOTIDE SEQUENCE [LARGE SCALE GENOMIC DNA]</scope>
    <source>
        <strain evidence="12 13">7sh_L</strain>
    </source>
</reference>
<dbReference type="Gene3D" id="3.90.960.10">
    <property type="entry name" value="YbaK/aminoacyl-tRNA synthetase-associated domain"/>
    <property type="match status" value="1"/>
</dbReference>
<comment type="subunit">
    <text evidence="2 10">Homodimer.</text>
</comment>
<keyword evidence="13" id="KW-1185">Reference proteome</keyword>
<evidence type="ECO:0000313" key="12">
    <source>
        <dbReference type="EMBL" id="MFJ5446114.1"/>
    </source>
</evidence>
<dbReference type="InterPro" id="IPR006195">
    <property type="entry name" value="aa-tRNA-synth_II"/>
</dbReference>
<gene>
    <name evidence="10" type="primary">proS</name>
    <name evidence="12" type="ORF">ACIKP9_07730</name>
</gene>
<feature type="domain" description="Aminoacyl-transfer RNA synthetases class-II family profile" evidence="11">
    <location>
        <begin position="33"/>
        <end position="471"/>
    </location>
</feature>
<dbReference type="CDD" id="cd00861">
    <property type="entry name" value="ProRS_anticodon_short"/>
    <property type="match status" value="1"/>
</dbReference>
<organism evidence="12 13">
    <name type="scientific">Methylobacillus methanolivorans</name>
    <dbReference type="NCBI Taxonomy" id="1848927"/>
    <lineage>
        <taxon>Bacteria</taxon>
        <taxon>Pseudomonadati</taxon>
        <taxon>Pseudomonadota</taxon>
        <taxon>Betaproteobacteria</taxon>
        <taxon>Nitrosomonadales</taxon>
        <taxon>Methylophilaceae</taxon>
        <taxon>Methylobacillus</taxon>
    </lineage>
</organism>
<evidence type="ECO:0000256" key="3">
    <source>
        <dbReference type="ARBA" id="ARBA00022490"/>
    </source>
</evidence>
<keyword evidence="4 10" id="KW-0436">Ligase</keyword>
<protein>
    <recommendedName>
        <fullName evidence="10">Proline--tRNA ligase</fullName>
        <ecNumber evidence="10">6.1.1.15</ecNumber>
    </recommendedName>
    <alternativeName>
        <fullName evidence="10">Prolyl-tRNA synthetase</fullName>
        <shortName evidence="10">ProRS</shortName>
    </alternativeName>
</protein>
<sequence>MRASQFFIATQKEAPQEAELPSHKLMLRAGMIKRLGSGLYSWMPLGLRVLRKVEAVVREEMNRAGALELLMPAVQPKELWEETGRWAVFGPQMLKIRDRHERDFCFGPTHEEVITDIARREIRSYKQLPLNFYQVQTKFRDEIRPRFGVMRAREFVMKDAYSFHTSLESLQDTYETMYQAYSNVFNRLGLKFRAVRADTGAIGGDGSHEFHVLADSGEDALAYSESSDFAANVELAEALAPVAARGAANETMREVDTPKQTSCEDVAALLGITLQQTVKSIAVVATDEAGNTQFYLLLLRGDHALNEIKAAKVPGLATFRFASEQEIRDALNCPPGFIGPVGVSDQVKVVADRSVAVMSDFVCGANKPKFHLAGVNFGRDLPEPVAVADIRNVVAGDPSPDGNGVISLCRGIEVGHIFQLRTKYAAAMEATYLDENGQKQVMEMGCYGIGVSRIVGAAIEQGNDERGIIFPPAMAPFAVAIAPIGYDKSEAVQSAAHALYDELTAAGIDVLLDDRGERPGVMFADLELIGIPHRIVIGDRGLKEGQVEYQPRTASSAETVALANIVSVIRQAL</sequence>
<dbReference type="NCBIfam" id="NF006625">
    <property type="entry name" value="PRK09194.1"/>
    <property type="match status" value="1"/>
</dbReference>
<dbReference type="RefSeq" id="WP_400881200.1">
    <property type="nucleotide sequence ID" value="NZ_JBIWXY010000001.1"/>
</dbReference>
<evidence type="ECO:0000256" key="5">
    <source>
        <dbReference type="ARBA" id="ARBA00022741"/>
    </source>
</evidence>
<dbReference type="EMBL" id="JBIWXY010000001">
    <property type="protein sequence ID" value="MFJ5446114.1"/>
    <property type="molecule type" value="Genomic_DNA"/>
</dbReference>
<dbReference type="InterPro" id="IPR036621">
    <property type="entry name" value="Anticodon-bd_dom_sf"/>
</dbReference>
<evidence type="ECO:0000256" key="8">
    <source>
        <dbReference type="ARBA" id="ARBA00023146"/>
    </source>
</evidence>
<comment type="subcellular location">
    <subcellularLocation>
        <location evidence="1 10">Cytoplasm</location>
    </subcellularLocation>
</comment>
<keyword evidence="6 10" id="KW-0067">ATP-binding</keyword>
<dbReference type="InterPro" id="IPR004154">
    <property type="entry name" value="Anticodon-bd"/>
</dbReference>
<comment type="catalytic activity">
    <reaction evidence="9 10">
        <text>tRNA(Pro) + L-proline + ATP = L-prolyl-tRNA(Pro) + AMP + diphosphate</text>
        <dbReference type="Rhea" id="RHEA:14305"/>
        <dbReference type="Rhea" id="RHEA-COMP:9700"/>
        <dbReference type="Rhea" id="RHEA-COMP:9702"/>
        <dbReference type="ChEBI" id="CHEBI:30616"/>
        <dbReference type="ChEBI" id="CHEBI:33019"/>
        <dbReference type="ChEBI" id="CHEBI:60039"/>
        <dbReference type="ChEBI" id="CHEBI:78442"/>
        <dbReference type="ChEBI" id="CHEBI:78532"/>
        <dbReference type="ChEBI" id="CHEBI:456215"/>
        <dbReference type="EC" id="6.1.1.15"/>
    </reaction>
</comment>
<evidence type="ECO:0000256" key="10">
    <source>
        <dbReference type="HAMAP-Rule" id="MF_01569"/>
    </source>
</evidence>
<dbReference type="InterPro" id="IPR050062">
    <property type="entry name" value="Pro-tRNA_synthetase"/>
</dbReference>
<dbReference type="PRINTS" id="PR01046">
    <property type="entry name" value="TRNASYNTHPRO"/>
</dbReference>
<evidence type="ECO:0000256" key="9">
    <source>
        <dbReference type="ARBA" id="ARBA00047671"/>
    </source>
</evidence>
<accession>A0ABW8GL20</accession>
<evidence type="ECO:0000256" key="1">
    <source>
        <dbReference type="ARBA" id="ARBA00004496"/>
    </source>
</evidence>
<dbReference type="InterPro" id="IPR007214">
    <property type="entry name" value="YbaK/aa-tRNA-synth-assoc-dom"/>
</dbReference>
<dbReference type="InterPro" id="IPR036754">
    <property type="entry name" value="YbaK/aa-tRNA-synt-asso_dom_sf"/>
</dbReference>
<dbReference type="SUPFAM" id="SSF55826">
    <property type="entry name" value="YbaK/ProRS associated domain"/>
    <property type="match status" value="1"/>
</dbReference>
<evidence type="ECO:0000259" key="11">
    <source>
        <dbReference type="PROSITE" id="PS50862"/>
    </source>
</evidence>
<dbReference type="Pfam" id="PF03129">
    <property type="entry name" value="HGTP_anticodon"/>
    <property type="match status" value="1"/>
</dbReference>
<dbReference type="HAMAP" id="MF_01569">
    <property type="entry name" value="Pro_tRNA_synth_type1"/>
    <property type="match status" value="1"/>
</dbReference>
<dbReference type="EC" id="6.1.1.15" evidence="10"/>
<keyword evidence="8 10" id="KW-0030">Aminoacyl-tRNA synthetase</keyword>
<dbReference type="Proteomes" id="UP001617669">
    <property type="component" value="Unassembled WGS sequence"/>
</dbReference>
<comment type="function">
    <text evidence="10">Catalyzes the attachment of proline to tRNA(Pro) in a two-step reaction: proline is first activated by ATP to form Pro-AMP and then transferred to the acceptor end of tRNA(Pro). As ProRS can inadvertently accommodate and process non-cognate amino acids such as alanine and cysteine, to avoid such errors it has two additional distinct editing activities against alanine. One activity is designated as 'pretransfer' editing and involves the tRNA(Pro)-independent hydrolysis of activated Ala-AMP. The other activity is designated 'posttransfer' editing and involves deacylation of mischarged Ala-tRNA(Pro). The misacylated Cys-tRNA(Pro) is not edited by ProRS.</text>
</comment>
<evidence type="ECO:0000256" key="2">
    <source>
        <dbReference type="ARBA" id="ARBA00011738"/>
    </source>
</evidence>
<dbReference type="Pfam" id="PF00587">
    <property type="entry name" value="tRNA-synt_2b"/>
    <property type="match status" value="1"/>
</dbReference>
<dbReference type="Gene3D" id="3.30.930.10">
    <property type="entry name" value="Bira Bifunctional Protein, Domain 2"/>
    <property type="match status" value="2"/>
</dbReference>
<keyword evidence="3 10" id="KW-0963">Cytoplasm</keyword>
<evidence type="ECO:0000256" key="4">
    <source>
        <dbReference type="ARBA" id="ARBA00022598"/>
    </source>
</evidence>
<name>A0ABW8GL20_9PROT</name>
<dbReference type="InterPro" id="IPR004500">
    <property type="entry name" value="Pro-tRNA-synth_IIa_bac-type"/>
</dbReference>
<dbReference type="Gene3D" id="3.40.50.800">
    <property type="entry name" value="Anticodon-binding domain"/>
    <property type="match status" value="1"/>
</dbReference>
<dbReference type="PANTHER" id="PTHR42753:SF2">
    <property type="entry name" value="PROLINE--TRNA LIGASE"/>
    <property type="match status" value="1"/>
</dbReference>
<dbReference type="InterPro" id="IPR045864">
    <property type="entry name" value="aa-tRNA-synth_II/BPL/LPL"/>
</dbReference>
<dbReference type="InterPro" id="IPR023717">
    <property type="entry name" value="Pro-tRNA-Synthase_IIa_type1"/>
</dbReference>
<dbReference type="InterPro" id="IPR002316">
    <property type="entry name" value="Pro-tRNA-ligase_IIa"/>
</dbReference>
<dbReference type="CDD" id="cd04334">
    <property type="entry name" value="ProRS-INS"/>
    <property type="match status" value="1"/>
</dbReference>
<keyword evidence="5 10" id="KW-0547">Nucleotide-binding</keyword>
<dbReference type="PANTHER" id="PTHR42753">
    <property type="entry name" value="MITOCHONDRIAL RIBOSOME PROTEIN L39/PROLYL-TRNA LIGASE FAMILY MEMBER"/>
    <property type="match status" value="1"/>
</dbReference>
<dbReference type="CDD" id="cd00779">
    <property type="entry name" value="ProRS_core_prok"/>
    <property type="match status" value="1"/>
</dbReference>
<comment type="similarity">
    <text evidence="10">Belongs to the class-II aminoacyl-tRNA synthetase family. ProS type 1 subfamily.</text>
</comment>
<evidence type="ECO:0000256" key="7">
    <source>
        <dbReference type="ARBA" id="ARBA00022917"/>
    </source>
</evidence>
<dbReference type="GO" id="GO:0004827">
    <property type="term" value="F:proline-tRNA ligase activity"/>
    <property type="evidence" value="ECO:0007669"/>
    <property type="project" value="UniProtKB-EC"/>
</dbReference>
<dbReference type="SUPFAM" id="SSF52954">
    <property type="entry name" value="Class II aaRS ABD-related"/>
    <property type="match status" value="1"/>
</dbReference>
<dbReference type="PROSITE" id="PS50862">
    <property type="entry name" value="AA_TRNA_LIGASE_II"/>
    <property type="match status" value="1"/>
</dbReference>
<proteinExistence type="inferred from homology"/>
<evidence type="ECO:0000313" key="13">
    <source>
        <dbReference type="Proteomes" id="UP001617669"/>
    </source>
</evidence>
<dbReference type="InterPro" id="IPR002314">
    <property type="entry name" value="aa-tRNA-synt_IIb"/>
</dbReference>
<dbReference type="Pfam" id="PF04073">
    <property type="entry name" value="tRNA_edit"/>
    <property type="match status" value="1"/>
</dbReference>
<dbReference type="SUPFAM" id="SSF55681">
    <property type="entry name" value="Class II aaRS and biotin synthetases"/>
    <property type="match status" value="1"/>
</dbReference>
<dbReference type="NCBIfam" id="TIGR00409">
    <property type="entry name" value="proS_fam_II"/>
    <property type="match status" value="1"/>
</dbReference>
<dbReference type="PIRSF" id="PIRSF001535">
    <property type="entry name" value="ProRS_1"/>
    <property type="match status" value="1"/>
</dbReference>
<comment type="domain">
    <text evidence="10">Consists of three domains: the N-terminal catalytic domain, the editing domain and the C-terminal anticodon-binding domain.</text>
</comment>
<dbReference type="InterPro" id="IPR044140">
    <property type="entry name" value="ProRS_anticodon_short"/>
</dbReference>